<name>A0ABS5C0S5_9BACT</name>
<accession>A0ABS5C0S5</accession>
<dbReference type="Proteomes" id="UP000676565">
    <property type="component" value="Unassembled WGS sequence"/>
</dbReference>
<comment type="caution">
    <text evidence="1">The sequence shown here is derived from an EMBL/GenBank/DDBJ whole genome shotgun (WGS) entry which is preliminary data.</text>
</comment>
<organism evidence="1 2">
    <name type="scientific">Gemmata palustris</name>
    <dbReference type="NCBI Taxonomy" id="2822762"/>
    <lineage>
        <taxon>Bacteria</taxon>
        <taxon>Pseudomonadati</taxon>
        <taxon>Planctomycetota</taxon>
        <taxon>Planctomycetia</taxon>
        <taxon>Gemmatales</taxon>
        <taxon>Gemmataceae</taxon>
        <taxon>Gemmata</taxon>
    </lineage>
</organism>
<gene>
    <name evidence="1" type="ORF">J8F10_30450</name>
</gene>
<evidence type="ECO:0000313" key="1">
    <source>
        <dbReference type="EMBL" id="MBP3959587.1"/>
    </source>
</evidence>
<keyword evidence="2" id="KW-1185">Reference proteome</keyword>
<dbReference type="EMBL" id="JAGKQQ010000001">
    <property type="protein sequence ID" value="MBP3959587.1"/>
    <property type="molecule type" value="Genomic_DNA"/>
</dbReference>
<sequence length="94" mass="10215">MVRSVENRACAHCAGPIARVPVRGPLPTYCGSACRWAAGHKRDSDRRRGERSALTCEGCGAGFSGGKRKNRFCSPGCCQRRRRKVSQFVSDGEA</sequence>
<reference evidence="1 2" key="1">
    <citation type="submission" date="2021-04" db="EMBL/GenBank/DDBJ databases">
        <authorList>
            <person name="Ivanova A."/>
        </authorList>
    </citation>
    <scope>NUCLEOTIDE SEQUENCE [LARGE SCALE GENOMIC DNA]</scope>
    <source>
        <strain evidence="1 2">G18</strain>
    </source>
</reference>
<proteinExistence type="predicted"/>
<dbReference type="RefSeq" id="WP_210660293.1">
    <property type="nucleotide sequence ID" value="NZ_JAGKQQ010000001.1"/>
</dbReference>
<protein>
    <submittedName>
        <fullName evidence="1">Uncharacterized protein</fullName>
    </submittedName>
</protein>
<evidence type="ECO:0000313" key="2">
    <source>
        <dbReference type="Proteomes" id="UP000676565"/>
    </source>
</evidence>